<keyword evidence="3" id="KW-1185">Reference proteome</keyword>
<feature type="compositionally biased region" description="Acidic residues" evidence="1">
    <location>
        <begin position="137"/>
        <end position="148"/>
    </location>
</feature>
<feature type="compositionally biased region" description="Polar residues" evidence="1">
    <location>
        <begin position="156"/>
        <end position="166"/>
    </location>
</feature>
<dbReference type="Proteomes" id="UP001066276">
    <property type="component" value="Chromosome 8"/>
</dbReference>
<feature type="region of interest" description="Disordered" evidence="1">
    <location>
        <begin position="1"/>
        <end position="26"/>
    </location>
</feature>
<feature type="compositionally biased region" description="Basic and acidic residues" evidence="1">
    <location>
        <begin position="124"/>
        <end position="136"/>
    </location>
</feature>
<protein>
    <submittedName>
        <fullName evidence="2">Uncharacterized protein</fullName>
    </submittedName>
</protein>
<dbReference type="EMBL" id="JANPWB010000012">
    <property type="protein sequence ID" value="KAJ1118391.1"/>
    <property type="molecule type" value="Genomic_DNA"/>
</dbReference>
<sequence>MQSSQDHDNYPNLSPGEGSSQWALPPEVDHLLTQAISRALGPLKDSVARLSQHVFKGTGTFGGTGADHKGTAAPKKIRKHDAGHLEGFSILTEAFRKSARTLKRPPFWEGSEPGETGEVVHLIPDPDHGSPKRVEGDTEGDISSEEDQDWGRIWRPTSNLSDSQGAEDSKSEMFQPEAIYHPSL</sequence>
<evidence type="ECO:0000313" key="3">
    <source>
        <dbReference type="Proteomes" id="UP001066276"/>
    </source>
</evidence>
<evidence type="ECO:0000256" key="1">
    <source>
        <dbReference type="SAM" id="MobiDB-lite"/>
    </source>
</evidence>
<feature type="region of interest" description="Disordered" evidence="1">
    <location>
        <begin position="104"/>
        <end position="184"/>
    </location>
</feature>
<evidence type="ECO:0000313" key="2">
    <source>
        <dbReference type="EMBL" id="KAJ1118391.1"/>
    </source>
</evidence>
<organism evidence="2 3">
    <name type="scientific">Pleurodeles waltl</name>
    <name type="common">Iberian ribbed newt</name>
    <dbReference type="NCBI Taxonomy" id="8319"/>
    <lineage>
        <taxon>Eukaryota</taxon>
        <taxon>Metazoa</taxon>
        <taxon>Chordata</taxon>
        <taxon>Craniata</taxon>
        <taxon>Vertebrata</taxon>
        <taxon>Euteleostomi</taxon>
        <taxon>Amphibia</taxon>
        <taxon>Batrachia</taxon>
        <taxon>Caudata</taxon>
        <taxon>Salamandroidea</taxon>
        <taxon>Salamandridae</taxon>
        <taxon>Pleurodelinae</taxon>
        <taxon>Pleurodeles</taxon>
    </lineage>
</organism>
<comment type="caution">
    <text evidence="2">The sequence shown here is derived from an EMBL/GenBank/DDBJ whole genome shotgun (WGS) entry which is preliminary data.</text>
</comment>
<accession>A0AAV7NSD0</accession>
<feature type="region of interest" description="Disordered" evidence="1">
    <location>
        <begin position="56"/>
        <end position="77"/>
    </location>
</feature>
<dbReference type="AlphaFoldDB" id="A0AAV7NSD0"/>
<gene>
    <name evidence="2" type="ORF">NDU88_006582</name>
</gene>
<reference evidence="2" key="1">
    <citation type="journal article" date="2022" name="bioRxiv">
        <title>Sequencing and chromosome-scale assembly of the giantPleurodeles waltlgenome.</title>
        <authorList>
            <person name="Brown T."/>
            <person name="Elewa A."/>
            <person name="Iarovenko S."/>
            <person name="Subramanian E."/>
            <person name="Araus A.J."/>
            <person name="Petzold A."/>
            <person name="Susuki M."/>
            <person name="Suzuki K.-i.T."/>
            <person name="Hayashi T."/>
            <person name="Toyoda A."/>
            <person name="Oliveira C."/>
            <person name="Osipova E."/>
            <person name="Leigh N.D."/>
            <person name="Simon A."/>
            <person name="Yun M.H."/>
        </authorList>
    </citation>
    <scope>NUCLEOTIDE SEQUENCE</scope>
    <source>
        <strain evidence="2">20211129_DDA</strain>
        <tissue evidence="2">Liver</tissue>
    </source>
</reference>
<proteinExistence type="predicted"/>
<name>A0AAV7NSD0_PLEWA</name>